<proteinExistence type="predicted"/>
<dbReference type="Proteomes" id="UP000037035">
    <property type="component" value="Unassembled WGS sequence"/>
</dbReference>
<dbReference type="EMBL" id="LAVV01009291">
    <property type="protein sequence ID" value="KNZ50848.1"/>
    <property type="molecule type" value="Genomic_DNA"/>
</dbReference>
<evidence type="ECO:0000313" key="1">
    <source>
        <dbReference type="EMBL" id="KNZ50848.1"/>
    </source>
</evidence>
<evidence type="ECO:0000313" key="2">
    <source>
        <dbReference type="Proteomes" id="UP000037035"/>
    </source>
</evidence>
<organism evidence="1 2">
    <name type="scientific">Puccinia sorghi</name>
    <dbReference type="NCBI Taxonomy" id="27349"/>
    <lineage>
        <taxon>Eukaryota</taxon>
        <taxon>Fungi</taxon>
        <taxon>Dikarya</taxon>
        <taxon>Basidiomycota</taxon>
        <taxon>Pucciniomycotina</taxon>
        <taxon>Pucciniomycetes</taxon>
        <taxon>Pucciniales</taxon>
        <taxon>Pucciniaceae</taxon>
        <taxon>Puccinia</taxon>
    </lineage>
</organism>
<sequence length="91" mass="10260">MSVKYTQSQLSHHSSRNIHHSCPPSISYYLYLYKSIVGCVDDNKAFVVSPSDVVSLAAYCYLPLGTFLMKTEGIMLVPCDYQALLYIFDNP</sequence>
<name>A0A0L6UQP6_9BASI</name>
<accession>A0A0L6UQP6</accession>
<dbReference type="VEuPathDB" id="FungiDB:VP01_420g3"/>
<keyword evidence="2" id="KW-1185">Reference proteome</keyword>
<comment type="caution">
    <text evidence="1">The sequence shown here is derived from an EMBL/GenBank/DDBJ whole genome shotgun (WGS) entry which is preliminary data.</text>
</comment>
<reference evidence="1 2" key="1">
    <citation type="submission" date="2015-08" db="EMBL/GenBank/DDBJ databases">
        <title>Next Generation Sequencing and Analysis of the Genome of Puccinia sorghi L Schw, the Causal Agent of Maize Common Rust.</title>
        <authorList>
            <person name="Rochi L."/>
            <person name="Burguener G."/>
            <person name="Darino M."/>
            <person name="Turjanski A."/>
            <person name="Kreff E."/>
            <person name="Dieguez M.J."/>
            <person name="Sacco F."/>
        </authorList>
    </citation>
    <scope>NUCLEOTIDE SEQUENCE [LARGE SCALE GENOMIC DNA]</scope>
    <source>
        <strain evidence="1 2">RO10H11247</strain>
    </source>
</reference>
<dbReference type="AlphaFoldDB" id="A0A0L6UQP6"/>
<protein>
    <submittedName>
        <fullName evidence="1">Uncharacterized protein</fullName>
    </submittedName>
</protein>
<gene>
    <name evidence="1" type="ORF">VP01_420g3</name>
</gene>